<keyword evidence="3" id="KW-1185">Reference proteome</keyword>
<comment type="caution">
    <text evidence="2">The sequence shown here is derived from an EMBL/GenBank/DDBJ whole genome shotgun (WGS) entry which is preliminary data.</text>
</comment>
<name>A0ABU2ZST4_9ALTE</name>
<gene>
    <name evidence="2" type="ORF">RM552_11510</name>
</gene>
<dbReference type="Proteomes" id="UP001253545">
    <property type="component" value="Unassembled WGS sequence"/>
</dbReference>
<evidence type="ECO:0000313" key="2">
    <source>
        <dbReference type="EMBL" id="MDT0595475.1"/>
    </source>
</evidence>
<feature type="transmembrane region" description="Helical" evidence="1">
    <location>
        <begin position="42"/>
        <end position="60"/>
    </location>
</feature>
<evidence type="ECO:0000313" key="3">
    <source>
        <dbReference type="Proteomes" id="UP001253545"/>
    </source>
</evidence>
<keyword evidence="1" id="KW-0812">Transmembrane</keyword>
<dbReference type="RefSeq" id="WP_311368991.1">
    <property type="nucleotide sequence ID" value="NZ_JAVRHX010000003.1"/>
</dbReference>
<keyword evidence="1" id="KW-1133">Transmembrane helix</keyword>
<proteinExistence type="predicted"/>
<accession>A0ABU2ZST4</accession>
<keyword evidence="1" id="KW-0472">Membrane</keyword>
<organism evidence="2 3">
    <name type="scientific">Glaciecola petra</name>
    <dbReference type="NCBI Taxonomy" id="3075602"/>
    <lineage>
        <taxon>Bacteria</taxon>
        <taxon>Pseudomonadati</taxon>
        <taxon>Pseudomonadota</taxon>
        <taxon>Gammaproteobacteria</taxon>
        <taxon>Alteromonadales</taxon>
        <taxon>Alteromonadaceae</taxon>
        <taxon>Glaciecola</taxon>
    </lineage>
</organism>
<protein>
    <submittedName>
        <fullName evidence="2">Uncharacterized protein</fullName>
    </submittedName>
</protein>
<evidence type="ECO:0000256" key="1">
    <source>
        <dbReference type="SAM" id="Phobius"/>
    </source>
</evidence>
<dbReference type="EMBL" id="JAVRHX010000003">
    <property type="protein sequence ID" value="MDT0595475.1"/>
    <property type="molecule type" value="Genomic_DNA"/>
</dbReference>
<sequence length="228" mass="25577">MATETLNLASNDFDTLETSVEAKTSKQKKPSNKSTPSANKNLIYLILISIAVVVSTYWTHSVLTNKQTSLEYKQALLQQINAIELEKTMLVEKLAAYSQEDASTQRMGAETTVFSGYLELADWLYSLSALGAQNGMRMEYELYDTKQDITLGDVQVVPMEIRIISTVTQNNESNFNKFISFIQVLVSDDKYKKFTAASIEKQGQDGAQMSLKIEVRKREDTLVVNKSS</sequence>
<reference evidence="2 3" key="1">
    <citation type="submission" date="2023-09" db="EMBL/GenBank/DDBJ databases">
        <authorList>
            <person name="Rey-Velasco X."/>
        </authorList>
    </citation>
    <scope>NUCLEOTIDE SEQUENCE [LARGE SCALE GENOMIC DNA]</scope>
    <source>
        <strain evidence="2 3">P117</strain>
    </source>
</reference>